<dbReference type="EMBL" id="JBEPME010000001">
    <property type="protein sequence ID" value="MET3655002.1"/>
    <property type="molecule type" value="Genomic_DNA"/>
</dbReference>
<protein>
    <recommendedName>
        <fullName evidence="3">YopX protein domain-containing protein</fullName>
    </recommendedName>
</protein>
<keyword evidence="2" id="KW-1185">Reference proteome</keyword>
<proteinExistence type="predicted"/>
<organism evidence="1 2">
    <name type="scientific">Sporosarcina psychrophila</name>
    <name type="common">Bacillus psychrophilus</name>
    <dbReference type="NCBI Taxonomy" id="1476"/>
    <lineage>
        <taxon>Bacteria</taxon>
        <taxon>Bacillati</taxon>
        <taxon>Bacillota</taxon>
        <taxon>Bacilli</taxon>
        <taxon>Bacillales</taxon>
        <taxon>Caryophanaceae</taxon>
        <taxon>Sporosarcina</taxon>
    </lineage>
</organism>
<accession>A0ABV2K1P6</accession>
<comment type="caution">
    <text evidence="1">The sequence shown here is derived from an EMBL/GenBank/DDBJ whole genome shotgun (WGS) entry which is preliminary data.</text>
</comment>
<sequence>MIRKGRFALWDKREFELASYQRQYYLQSADPLDLKNGFVKNGSNHVYIKTISVEELEDAYEVIPYGMIEGYRFAVEGYDEKTGKVALVTNNPFVKERIEVRPYGEFQYIIEILLEDIVIEEDRVPILGFDGLYT</sequence>
<evidence type="ECO:0000313" key="1">
    <source>
        <dbReference type="EMBL" id="MET3655002.1"/>
    </source>
</evidence>
<dbReference type="RefSeq" id="WP_067213642.1">
    <property type="nucleotide sequence ID" value="NZ_CP014616.1"/>
</dbReference>
<evidence type="ECO:0000313" key="2">
    <source>
        <dbReference type="Proteomes" id="UP001549104"/>
    </source>
</evidence>
<name>A0ABV2K1P6_SPOPS</name>
<reference evidence="1 2" key="1">
    <citation type="submission" date="2024-06" db="EMBL/GenBank/DDBJ databases">
        <title>Sorghum-associated microbial communities from plants grown in Nebraska, USA.</title>
        <authorList>
            <person name="Schachtman D."/>
        </authorList>
    </citation>
    <scope>NUCLEOTIDE SEQUENCE [LARGE SCALE GENOMIC DNA]</scope>
    <source>
        <strain evidence="1 2">1288</strain>
    </source>
</reference>
<gene>
    <name evidence="1" type="ORF">ABIC55_000086</name>
</gene>
<evidence type="ECO:0008006" key="3">
    <source>
        <dbReference type="Google" id="ProtNLM"/>
    </source>
</evidence>
<dbReference type="Proteomes" id="UP001549104">
    <property type="component" value="Unassembled WGS sequence"/>
</dbReference>